<dbReference type="InterPro" id="IPR016024">
    <property type="entry name" value="ARM-type_fold"/>
</dbReference>
<reference evidence="1 2" key="1">
    <citation type="submission" date="2016-05" db="EMBL/GenBank/DDBJ databases">
        <authorList>
            <person name="Lavstsen T."/>
            <person name="Jespersen J.S."/>
        </authorList>
    </citation>
    <scope>NUCLEOTIDE SEQUENCE [LARGE SCALE GENOMIC DNA]</scope>
    <source>
        <strain evidence="1 2">B7-9</strain>
    </source>
</reference>
<dbReference type="AlphaFoldDB" id="A0A2H3KNI9"/>
<sequence length="306" mass="33814">MSSSSTLELQLIHLGDLDRPLAYAELKSLAELDTAGFKLFQATWPTFPAERRIAILRALNELGEDNLDLDFRPIMRECLHDSEADVRATAIVGLWEDQYATTMDQLIMLMTDDRAGVVRATAAVALARFAYQAEVGELEPAVGQRLLSALLNVTIDPEQPLEVRRRAIEGLGYFAESKEAQAEIGRAYAHAELAMRESAVLAMGRSMRPTWLPYIERELQSPSPALRYEAARAVGEYAEDGRPLLPALLPLVEDDDTEIALMAIWALGQVGGPGAKRVLERLVRSRDAARREAATDALDELSLDEL</sequence>
<proteinExistence type="predicted"/>
<accession>A0A2H3KNI9</accession>
<comment type="caution">
    <text evidence="1">The sequence shown here is derived from an EMBL/GenBank/DDBJ whole genome shotgun (WGS) entry which is preliminary data.</text>
</comment>
<evidence type="ECO:0000313" key="1">
    <source>
        <dbReference type="EMBL" id="PDV98947.1"/>
    </source>
</evidence>
<dbReference type="EMBL" id="LYXE01000089">
    <property type="protein sequence ID" value="PDV98947.1"/>
    <property type="molecule type" value="Genomic_DNA"/>
</dbReference>
<evidence type="ECO:0000313" key="2">
    <source>
        <dbReference type="Proteomes" id="UP000220922"/>
    </source>
</evidence>
<dbReference type="Proteomes" id="UP000220922">
    <property type="component" value="Unassembled WGS sequence"/>
</dbReference>
<dbReference type="SUPFAM" id="SSF48371">
    <property type="entry name" value="ARM repeat"/>
    <property type="match status" value="1"/>
</dbReference>
<protein>
    <submittedName>
        <fullName evidence="1">PBS lyase</fullName>
    </submittedName>
</protein>
<keyword evidence="1" id="KW-0456">Lyase</keyword>
<dbReference type="PANTHER" id="PTHR12697:SF5">
    <property type="entry name" value="DEOXYHYPUSINE HYDROXYLASE"/>
    <property type="match status" value="1"/>
</dbReference>
<dbReference type="Pfam" id="PF13646">
    <property type="entry name" value="HEAT_2"/>
    <property type="match status" value="2"/>
</dbReference>
<name>A0A2H3KNI9_9CHLR</name>
<keyword evidence="2" id="KW-1185">Reference proteome</keyword>
<organism evidence="1 2">
    <name type="scientific">Candidatus Chloroploca asiatica</name>
    <dbReference type="NCBI Taxonomy" id="1506545"/>
    <lineage>
        <taxon>Bacteria</taxon>
        <taxon>Bacillati</taxon>
        <taxon>Chloroflexota</taxon>
        <taxon>Chloroflexia</taxon>
        <taxon>Chloroflexales</taxon>
        <taxon>Chloroflexineae</taxon>
        <taxon>Oscillochloridaceae</taxon>
        <taxon>Candidatus Chloroploca</taxon>
    </lineage>
</organism>
<dbReference type="Gene3D" id="1.25.10.10">
    <property type="entry name" value="Leucine-rich Repeat Variant"/>
    <property type="match status" value="2"/>
</dbReference>
<dbReference type="GO" id="GO:0016491">
    <property type="term" value="F:oxidoreductase activity"/>
    <property type="evidence" value="ECO:0007669"/>
    <property type="project" value="TreeGrafter"/>
</dbReference>
<gene>
    <name evidence="1" type="ORF">A9Q02_14270</name>
</gene>
<dbReference type="OrthoDB" id="151345at2"/>
<dbReference type="InterPro" id="IPR011989">
    <property type="entry name" value="ARM-like"/>
</dbReference>
<dbReference type="PANTHER" id="PTHR12697">
    <property type="entry name" value="PBS LYASE HEAT-LIKE PROTEIN"/>
    <property type="match status" value="1"/>
</dbReference>
<dbReference type="GO" id="GO:0016829">
    <property type="term" value="F:lyase activity"/>
    <property type="evidence" value="ECO:0007669"/>
    <property type="project" value="UniProtKB-KW"/>
</dbReference>